<name>A0AAV6VGI8_9ARAC</name>
<evidence type="ECO:0000256" key="1">
    <source>
        <dbReference type="SAM" id="MobiDB-lite"/>
    </source>
</evidence>
<dbReference type="Proteomes" id="UP000827092">
    <property type="component" value="Unassembled WGS sequence"/>
</dbReference>
<dbReference type="AlphaFoldDB" id="A0AAV6VGI8"/>
<dbReference type="EMBL" id="JAFNEN010000076">
    <property type="protein sequence ID" value="KAG8195915.1"/>
    <property type="molecule type" value="Genomic_DNA"/>
</dbReference>
<organism evidence="2 3">
    <name type="scientific">Oedothorax gibbosus</name>
    <dbReference type="NCBI Taxonomy" id="931172"/>
    <lineage>
        <taxon>Eukaryota</taxon>
        <taxon>Metazoa</taxon>
        <taxon>Ecdysozoa</taxon>
        <taxon>Arthropoda</taxon>
        <taxon>Chelicerata</taxon>
        <taxon>Arachnida</taxon>
        <taxon>Araneae</taxon>
        <taxon>Araneomorphae</taxon>
        <taxon>Entelegynae</taxon>
        <taxon>Araneoidea</taxon>
        <taxon>Linyphiidae</taxon>
        <taxon>Erigoninae</taxon>
        <taxon>Oedothorax</taxon>
    </lineage>
</organism>
<sequence>MRKQLYCEYQVTFRHQNKRKSSCNPFLCYKAVLKIQIFHISSTTTQLTSAPSNLSHPNASDKDELSIGKPKRGKT</sequence>
<evidence type="ECO:0000313" key="3">
    <source>
        <dbReference type="Proteomes" id="UP000827092"/>
    </source>
</evidence>
<comment type="caution">
    <text evidence="2">The sequence shown here is derived from an EMBL/GenBank/DDBJ whole genome shotgun (WGS) entry which is preliminary data.</text>
</comment>
<proteinExistence type="predicted"/>
<feature type="compositionally biased region" description="Polar residues" evidence="1">
    <location>
        <begin position="46"/>
        <end position="58"/>
    </location>
</feature>
<protein>
    <submittedName>
        <fullName evidence="2">Uncharacterized protein</fullName>
    </submittedName>
</protein>
<gene>
    <name evidence="2" type="ORF">JTE90_001149</name>
</gene>
<accession>A0AAV6VGI8</accession>
<reference evidence="2 3" key="1">
    <citation type="journal article" date="2022" name="Nat. Ecol. Evol.">
        <title>A masculinizing supergene underlies an exaggerated male reproductive morph in a spider.</title>
        <authorList>
            <person name="Hendrickx F."/>
            <person name="De Corte Z."/>
            <person name="Sonet G."/>
            <person name="Van Belleghem S.M."/>
            <person name="Kostlbacher S."/>
            <person name="Vangestel C."/>
        </authorList>
    </citation>
    <scope>NUCLEOTIDE SEQUENCE [LARGE SCALE GENOMIC DNA]</scope>
    <source>
        <strain evidence="2">W744_W776</strain>
    </source>
</reference>
<keyword evidence="3" id="KW-1185">Reference proteome</keyword>
<evidence type="ECO:0000313" key="2">
    <source>
        <dbReference type="EMBL" id="KAG8195915.1"/>
    </source>
</evidence>
<feature type="region of interest" description="Disordered" evidence="1">
    <location>
        <begin position="46"/>
        <end position="75"/>
    </location>
</feature>